<feature type="domain" description="Fido" evidence="9">
    <location>
        <begin position="58"/>
        <end position="204"/>
    </location>
</feature>
<proteinExistence type="predicted"/>
<evidence type="ECO:0000259" key="9">
    <source>
        <dbReference type="PROSITE" id="PS51459"/>
    </source>
</evidence>
<dbReference type="AlphaFoldDB" id="A0A6L9G2B2"/>
<comment type="catalytic activity">
    <reaction evidence="7">
        <text>L-tyrosyl-[protein] + ATP = O-(5'-adenylyl)-L-tyrosyl-[protein] + diphosphate</text>
        <dbReference type="Rhea" id="RHEA:54288"/>
        <dbReference type="Rhea" id="RHEA-COMP:10136"/>
        <dbReference type="Rhea" id="RHEA-COMP:13846"/>
        <dbReference type="ChEBI" id="CHEBI:30616"/>
        <dbReference type="ChEBI" id="CHEBI:33019"/>
        <dbReference type="ChEBI" id="CHEBI:46858"/>
        <dbReference type="ChEBI" id="CHEBI:83624"/>
        <dbReference type="EC" id="2.7.7.108"/>
    </reaction>
</comment>
<evidence type="ECO:0000313" key="11">
    <source>
        <dbReference type="Proteomes" id="UP000477543"/>
    </source>
</evidence>
<feature type="compositionally biased region" description="Gly residues" evidence="8">
    <location>
        <begin position="261"/>
        <end position="272"/>
    </location>
</feature>
<dbReference type="PANTHER" id="PTHR39560">
    <property type="entry name" value="PROTEIN ADENYLYLTRANSFERASE FIC-RELATED"/>
    <property type="match status" value="1"/>
</dbReference>
<dbReference type="Proteomes" id="UP000477543">
    <property type="component" value="Unassembled WGS sequence"/>
</dbReference>
<dbReference type="PANTHER" id="PTHR39560:SF1">
    <property type="entry name" value="PROTEIN ADENYLYLTRANSFERASE FIC-RELATED"/>
    <property type="match status" value="1"/>
</dbReference>
<evidence type="ECO:0000256" key="1">
    <source>
        <dbReference type="ARBA" id="ARBA00022679"/>
    </source>
</evidence>
<dbReference type="SUPFAM" id="SSF140931">
    <property type="entry name" value="Fic-like"/>
    <property type="match status" value="1"/>
</dbReference>
<evidence type="ECO:0000256" key="5">
    <source>
        <dbReference type="ARBA" id="ARBA00034531"/>
    </source>
</evidence>
<dbReference type="GO" id="GO:0051302">
    <property type="term" value="P:regulation of cell division"/>
    <property type="evidence" value="ECO:0007669"/>
    <property type="project" value="TreeGrafter"/>
</dbReference>
<dbReference type="EMBL" id="WYDN01000005">
    <property type="protein sequence ID" value="NAZ15952.1"/>
    <property type="molecule type" value="Genomic_DNA"/>
</dbReference>
<evidence type="ECO:0000256" key="7">
    <source>
        <dbReference type="ARBA" id="ARBA00048696"/>
    </source>
</evidence>
<feature type="region of interest" description="Disordered" evidence="8">
    <location>
        <begin position="212"/>
        <end position="272"/>
    </location>
</feature>
<dbReference type="Gene3D" id="1.10.3290.10">
    <property type="entry name" value="Fido-like domain"/>
    <property type="match status" value="1"/>
</dbReference>
<dbReference type="InterPro" id="IPR036597">
    <property type="entry name" value="Fido-like_dom_sf"/>
</dbReference>
<keyword evidence="2" id="KW-0548">Nucleotidyltransferase</keyword>
<keyword evidence="1" id="KW-0808">Transferase</keyword>
<dbReference type="InterPro" id="IPR003812">
    <property type="entry name" value="Fido"/>
</dbReference>
<evidence type="ECO:0000256" key="8">
    <source>
        <dbReference type="SAM" id="MobiDB-lite"/>
    </source>
</evidence>
<dbReference type="GO" id="GO:0005524">
    <property type="term" value="F:ATP binding"/>
    <property type="evidence" value="ECO:0007669"/>
    <property type="project" value="UniProtKB-KW"/>
</dbReference>
<reference evidence="10 11" key="1">
    <citation type="submission" date="2020-01" db="EMBL/GenBank/DDBJ databases">
        <title>Glutamicibacter soli M275.</title>
        <authorList>
            <person name="Meng X."/>
        </authorList>
    </citation>
    <scope>NUCLEOTIDE SEQUENCE [LARGE SCALE GENOMIC DNA]</scope>
    <source>
        <strain evidence="10 11">M275</strain>
    </source>
</reference>
<comment type="catalytic activity">
    <reaction evidence="6">
        <text>L-threonyl-[protein] + ATP = 3-O-(5'-adenylyl)-L-threonyl-[protein] + diphosphate</text>
        <dbReference type="Rhea" id="RHEA:54292"/>
        <dbReference type="Rhea" id="RHEA-COMP:11060"/>
        <dbReference type="Rhea" id="RHEA-COMP:13847"/>
        <dbReference type="ChEBI" id="CHEBI:30013"/>
        <dbReference type="ChEBI" id="CHEBI:30616"/>
        <dbReference type="ChEBI" id="CHEBI:33019"/>
        <dbReference type="ChEBI" id="CHEBI:138113"/>
        <dbReference type="EC" id="2.7.7.108"/>
    </reaction>
</comment>
<keyword evidence="3" id="KW-0547">Nucleotide-binding</keyword>
<gene>
    <name evidence="10" type="ORF">GT020_07705</name>
</gene>
<accession>A0A6L9G2B2</accession>
<evidence type="ECO:0000256" key="2">
    <source>
        <dbReference type="ARBA" id="ARBA00022695"/>
    </source>
</evidence>
<evidence type="ECO:0000256" key="3">
    <source>
        <dbReference type="ARBA" id="ARBA00022741"/>
    </source>
</evidence>
<sequence length="272" mass="30315">MTRFGTWESYFYPPPDDATMRNVEDIRDPNALHSFEYSATALRQRQLNADPSLIAHTYDAEHLRAIHRYLFQDVYEWAGEYRTQNMSKGNAMRGFADVTTGEIDRYLADAQRLVQQTEWGRLDRDQFGAAAANVFAHVNQAHPFREGNGRSSNVFMEHVAQRSRFTLDYARVSPQVWNQSSEFSVPDRGRYEVVPDSLVPVFRHIAVERTSTTTPGVDPAALARSPLSASYPKAPDSSKDSGRGAATGQQSPARGTARPGRGYGTNGPGVGR</sequence>
<comment type="caution">
    <text evidence="10">The sequence shown here is derived from an EMBL/GenBank/DDBJ whole genome shotgun (WGS) entry which is preliminary data.</text>
</comment>
<organism evidence="10 11">
    <name type="scientific">Glutamicibacter soli</name>
    <dbReference type="NCBI Taxonomy" id="453836"/>
    <lineage>
        <taxon>Bacteria</taxon>
        <taxon>Bacillati</taxon>
        <taxon>Actinomycetota</taxon>
        <taxon>Actinomycetes</taxon>
        <taxon>Micrococcales</taxon>
        <taxon>Micrococcaceae</taxon>
        <taxon>Glutamicibacter</taxon>
    </lineage>
</organism>
<dbReference type="GO" id="GO:0070733">
    <property type="term" value="F:AMPylase activity"/>
    <property type="evidence" value="ECO:0007669"/>
    <property type="project" value="UniProtKB-EC"/>
</dbReference>
<dbReference type="EC" id="2.7.7.108" evidence="5"/>
<protein>
    <recommendedName>
        <fullName evidence="5">protein adenylyltransferase</fullName>
        <ecNumber evidence="5">2.7.7.108</ecNumber>
    </recommendedName>
</protein>
<feature type="compositionally biased region" description="Low complexity" evidence="8">
    <location>
        <begin position="219"/>
        <end position="230"/>
    </location>
</feature>
<keyword evidence="4" id="KW-0067">ATP-binding</keyword>
<dbReference type="PROSITE" id="PS51459">
    <property type="entry name" value="FIDO"/>
    <property type="match status" value="1"/>
</dbReference>
<evidence type="ECO:0000313" key="10">
    <source>
        <dbReference type="EMBL" id="NAZ15952.1"/>
    </source>
</evidence>
<name>A0A6L9G2B2_9MICC</name>
<dbReference type="Pfam" id="PF02661">
    <property type="entry name" value="Fic"/>
    <property type="match status" value="1"/>
</dbReference>
<evidence type="ECO:0000256" key="6">
    <source>
        <dbReference type="ARBA" id="ARBA00047939"/>
    </source>
</evidence>
<evidence type="ECO:0000256" key="4">
    <source>
        <dbReference type="ARBA" id="ARBA00022840"/>
    </source>
</evidence>